<evidence type="ECO:0000313" key="2">
    <source>
        <dbReference type="Proteomes" id="UP000887565"/>
    </source>
</evidence>
<keyword evidence="1" id="KW-0812">Transmembrane</keyword>
<name>A0A915IB71_ROMCU</name>
<organism evidence="2 3">
    <name type="scientific">Romanomermis culicivorax</name>
    <name type="common">Nematode worm</name>
    <dbReference type="NCBI Taxonomy" id="13658"/>
    <lineage>
        <taxon>Eukaryota</taxon>
        <taxon>Metazoa</taxon>
        <taxon>Ecdysozoa</taxon>
        <taxon>Nematoda</taxon>
        <taxon>Enoplea</taxon>
        <taxon>Dorylaimia</taxon>
        <taxon>Mermithida</taxon>
        <taxon>Mermithoidea</taxon>
        <taxon>Mermithidae</taxon>
        <taxon>Romanomermis</taxon>
    </lineage>
</organism>
<feature type="transmembrane region" description="Helical" evidence="1">
    <location>
        <begin position="52"/>
        <end position="72"/>
    </location>
</feature>
<dbReference type="WBParaSite" id="nRc.2.0.1.t10511-RA">
    <property type="protein sequence ID" value="nRc.2.0.1.t10511-RA"/>
    <property type="gene ID" value="nRc.2.0.1.g10511"/>
</dbReference>
<evidence type="ECO:0000256" key="1">
    <source>
        <dbReference type="SAM" id="Phobius"/>
    </source>
</evidence>
<dbReference type="Proteomes" id="UP000887565">
    <property type="component" value="Unplaced"/>
</dbReference>
<dbReference type="AlphaFoldDB" id="A0A915IB71"/>
<sequence>MVVSMVAEQNVEFKKLNMSETNKLGMSSTNVCYPVSYEIRTVIYQNSVSLNLAAGLAGLICGISTILIAFFLRKRIKSKVGGSKKENIGAWQWFKRRETLDKLELEVQHNTYENQIQRLSTR</sequence>
<keyword evidence="1" id="KW-1133">Transmembrane helix</keyword>
<evidence type="ECO:0000313" key="3">
    <source>
        <dbReference type="WBParaSite" id="nRc.2.0.1.t10511-RA"/>
    </source>
</evidence>
<keyword evidence="2" id="KW-1185">Reference proteome</keyword>
<protein>
    <submittedName>
        <fullName evidence="3">Uncharacterized protein</fullName>
    </submittedName>
</protein>
<accession>A0A915IB71</accession>
<proteinExistence type="predicted"/>
<keyword evidence="1" id="KW-0472">Membrane</keyword>
<reference evidence="3" key="1">
    <citation type="submission" date="2022-11" db="UniProtKB">
        <authorList>
            <consortium name="WormBaseParasite"/>
        </authorList>
    </citation>
    <scope>IDENTIFICATION</scope>
</reference>